<evidence type="ECO:0000313" key="3">
    <source>
        <dbReference type="Proteomes" id="UP001500483"/>
    </source>
</evidence>
<dbReference type="EMBL" id="BAAAYK010000038">
    <property type="protein sequence ID" value="GAA3360097.1"/>
    <property type="molecule type" value="Genomic_DNA"/>
</dbReference>
<dbReference type="InterPro" id="IPR009081">
    <property type="entry name" value="PP-bd_ACP"/>
</dbReference>
<evidence type="ECO:0000313" key="2">
    <source>
        <dbReference type="EMBL" id="GAA3360097.1"/>
    </source>
</evidence>
<protein>
    <submittedName>
        <fullName evidence="2">Acyl carrier protein</fullName>
    </submittedName>
</protein>
<keyword evidence="3" id="KW-1185">Reference proteome</keyword>
<sequence>MKDELKDYLEEQFLFEFDAETTEDTDLFKAGILDSFGYISLMAHIEERYGVQFEEDELLGNVMVSLNGIAAFVDGARERALESR</sequence>
<dbReference type="Proteomes" id="UP001500483">
    <property type="component" value="Unassembled WGS sequence"/>
</dbReference>
<dbReference type="InterPro" id="IPR036736">
    <property type="entry name" value="ACP-like_sf"/>
</dbReference>
<gene>
    <name evidence="2" type="ORF">GCM10020366_38730</name>
</gene>
<dbReference type="Gene3D" id="1.10.1200.10">
    <property type="entry name" value="ACP-like"/>
    <property type="match status" value="1"/>
</dbReference>
<reference evidence="3" key="1">
    <citation type="journal article" date="2019" name="Int. J. Syst. Evol. Microbiol.">
        <title>The Global Catalogue of Microorganisms (GCM) 10K type strain sequencing project: providing services to taxonomists for standard genome sequencing and annotation.</title>
        <authorList>
            <consortium name="The Broad Institute Genomics Platform"/>
            <consortium name="The Broad Institute Genome Sequencing Center for Infectious Disease"/>
            <person name="Wu L."/>
            <person name="Ma J."/>
        </authorList>
    </citation>
    <scope>NUCLEOTIDE SEQUENCE [LARGE SCALE GENOMIC DNA]</scope>
    <source>
        <strain evidence="3">JCM 9687</strain>
    </source>
</reference>
<proteinExistence type="predicted"/>
<evidence type="ECO:0000259" key="1">
    <source>
        <dbReference type="Pfam" id="PF00550"/>
    </source>
</evidence>
<accession>A0ABP6RVS4</accession>
<feature type="domain" description="Carrier" evidence="1">
    <location>
        <begin position="18"/>
        <end position="61"/>
    </location>
</feature>
<dbReference type="RefSeq" id="WP_224959465.1">
    <property type="nucleotide sequence ID" value="NZ_BAAAYK010000038.1"/>
</dbReference>
<comment type="caution">
    <text evidence="2">The sequence shown here is derived from an EMBL/GenBank/DDBJ whole genome shotgun (WGS) entry which is preliminary data.</text>
</comment>
<dbReference type="Pfam" id="PF00550">
    <property type="entry name" value="PP-binding"/>
    <property type="match status" value="1"/>
</dbReference>
<dbReference type="SUPFAM" id="SSF47336">
    <property type="entry name" value="ACP-like"/>
    <property type="match status" value="1"/>
</dbReference>
<name>A0ABP6RVS4_9PSEU</name>
<organism evidence="2 3">
    <name type="scientific">Saccharopolyspora gregorii</name>
    <dbReference type="NCBI Taxonomy" id="33914"/>
    <lineage>
        <taxon>Bacteria</taxon>
        <taxon>Bacillati</taxon>
        <taxon>Actinomycetota</taxon>
        <taxon>Actinomycetes</taxon>
        <taxon>Pseudonocardiales</taxon>
        <taxon>Pseudonocardiaceae</taxon>
        <taxon>Saccharopolyspora</taxon>
    </lineage>
</organism>